<accession>A7SAQ7</accession>
<dbReference type="GO" id="GO:0016020">
    <property type="term" value="C:membrane"/>
    <property type="evidence" value="ECO:0007669"/>
    <property type="project" value="UniProtKB-SubCell"/>
</dbReference>
<dbReference type="STRING" id="45351.A7SAQ7"/>
<dbReference type="AlphaFoldDB" id="A7SAQ7"/>
<evidence type="ECO:0000259" key="6">
    <source>
        <dbReference type="PROSITE" id="PS50025"/>
    </source>
</evidence>
<dbReference type="InParanoid" id="A7SAQ7"/>
<feature type="signal peptide" evidence="5">
    <location>
        <begin position="1"/>
        <end position="21"/>
    </location>
</feature>
<dbReference type="Gene3D" id="2.60.120.1000">
    <property type="match status" value="1"/>
</dbReference>
<dbReference type="PROSITE" id="PS50025">
    <property type="entry name" value="LAM_G_DOMAIN"/>
    <property type="match status" value="2"/>
</dbReference>
<dbReference type="InterPro" id="IPR013320">
    <property type="entry name" value="ConA-like_dom_sf"/>
</dbReference>
<dbReference type="OrthoDB" id="26719at2759"/>
<dbReference type="CDD" id="cd00110">
    <property type="entry name" value="LamG"/>
    <property type="match status" value="2"/>
</dbReference>
<feature type="domain" description="Laminin G" evidence="6">
    <location>
        <begin position="23"/>
        <end position="205"/>
    </location>
</feature>
<dbReference type="PANTHER" id="PTHR15036">
    <property type="entry name" value="PIKACHURIN-LIKE PROTEIN"/>
    <property type="match status" value="1"/>
</dbReference>
<evidence type="ECO:0000256" key="3">
    <source>
        <dbReference type="PROSITE-ProRule" id="PRU00076"/>
    </source>
</evidence>
<feature type="chain" id="PRO_5002711901" evidence="5">
    <location>
        <begin position="22"/>
        <end position="828"/>
    </location>
</feature>
<protein>
    <submittedName>
        <fullName evidence="8">Uncharacterized protein</fullName>
    </submittedName>
</protein>
<dbReference type="OMA" id="THSKRGE"/>
<keyword evidence="3" id="KW-0245">EGF-like domain</keyword>
<evidence type="ECO:0000256" key="5">
    <source>
        <dbReference type="SAM" id="SignalP"/>
    </source>
</evidence>
<dbReference type="InterPro" id="IPR001791">
    <property type="entry name" value="Laminin_G"/>
</dbReference>
<dbReference type="eggNOG" id="KOG3516">
    <property type="taxonomic scope" value="Eukaryota"/>
</dbReference>
<feature type="domain" description="Laminin G" evidence="6">
    <location>
        <begin position="213"/>
        <end position="384"/>
    </location>
</feature>
<keyword evidence="4" id="KW-0472">Membrane</keyword>
<keyword evidence="2" id="KW-1015">Disulfide bond</keyword>
<dbReference type="EMBL" id="DS469610">
    <property type="protein sequence ID" value="EDO39261.1"/>
    <property type="molecule type" value="Genomic_DNA"/>
</dbReference>
<reference evidence="8 9" key="1">
    <citation type="journal article" date="2007" name="Science">
        <title>Sea anemone genome reveals ancestral eumetazoan gene repertoire and genomic organization.</title>
        <authorList>
            <person name="Putnam N.H."/>
            <person name="Srivastava M."/>
            <person name="Hellsten U."/>
            <person name="Dirks B."/>
            <person name="Chapman J."/>
            <person name="Salamov A."/>
            <person name="Terry A."/>
            <person name="Shapiro H."/>
            <person name="Lindquist E."/>
            <person name="Kapitonov V.V."/>
            <person name="Jurka J."/>
            <person name="Genikhovich G."/>
            <person name="Grigoriev I.V."/>
            <person name="Lucas S.M."/>
            <person name="Steele R.E."/>
            <person name="Finnerty J.R."/>
            <person name="Technau U."/>
            <person name="Martindale M.Q."/>
            <person name="Rokhsar D.S."/>
        </authorList>
    </citation>
    <scope>NUCLEOTIDE SEQUENCE [LARGE SCALE GENOMIC DNA]</scope>
    <source>
        <strain evidence="9">CH2 X CH6</strain>
    </source>
</reference>
<proteinExistence type="inferred from homology"/>
<evidence type="ECO:0000256" key="1">
    <source>
        <dbReference type="ARBA" id="ARBA00006373"/>
    </source>
</evidence>
<dbReference type="CDD" id="cd00054">
    <property type="entry name" value="EGF_CA"/>
    <property type="match status" value="1"/>
</dbReference>
<comment type="caution">
    <text evidence="3">Lacks conserved residue(s) required for the propagation of feature annotation.</text>
</comment>
<feature type="transmembrane region" description="Helical" evidence="4">
    <location>
        <begin position="730"/>
        <end position="754"/>
    </location>
</feature>
<evidence type="ECO:0000313" key="8">
    <source>
        <dbReference type="EMBL" id="EDO39261.1"/>
    </source>
</evidence>
<evidence type="ECO:0000259" key="7">
    <source>
        <dbReference type="PROSITE" id="PS50026"/>
    </source>
</evidence>
<dbReference type="HOGENOM" id="CLU_342341_0_0_1"/>
<dbReference type="PROSITE" id="PS50026">
    <property type="entry name" value="EGF_3"/>
    <property type="match status" value="1"/>
</dbReference>
<dbReference type="Proteomes" id="UP000001593">
    <property type="component" value="Unassembled WGS sequence"/>
</dbReference>
<keyword evidence="4" id="KW-1133">Transmembrane helix</keyword>
<evidence type="ECO:0000256" key="4">
    <source>
        <dbReference type="SAM" id="Phobius"/>
    </source>
</evidence>
<dbReference type="SUPFAM" id="SSF57196">
    <property type="entry name" value="EGF/Laminin"/>
    <property type="match status" value="1"/>
</dbReference>
<dbReference type="InterPro" id="IPR050372">
    <property type="entry name" value="Neurexin-related_CASP"/>
</dbReference>
<dbReference type="Gene3D" id="2.60.120.200">
    <property type="match status" value="2"/>
</dbReference>
<keyword evidence="5" id="KW-0732">Signal</keyword>
<evidence type="ECO:0000313" key="9">
    <source>
        <dbReference type="Proteomes" id="UP000001593"/>
    </source>
</evidence>
<dbReference type="Pfam" id="PF00008">
    <property type="entry name" value="EGF"/>
    <property type="match status" value="1"/>
</dbReference>
<dbReference type="PhylomeDB" id="A7SAQ7"/>
<dbReference type="Pfam" id="PF02210">
    <property type="entry name" value="Laminin_G_2"/>
    <property type="match status" value="2"/>
</dbReference>
<gene>
    <name evidence="8" type="ORF">NEMVEDRAFT_v1g209351</name>
</gene>
<dbReference type="PANTHER" id="PTHR15036:SF49">
    <property type="entry name" value="AXOTACTIN"/>
    <property type="match status" value="1"/>
</dbReference>
<dbReference type="KEGG" id="nve:5510874"/>
<sequence>MLHRITLCSFCLYAQVFCVLTTEITLRGSQYISYNIKPSEIRSKKNILSFRFKTIHPSGLLIYSRGSTWDYIQLELIQGALKYTAYPGGVDKTEIQLGKDLFNGKWHTVSVNRNGRLTMLSVDDLSTTKITPGPYDHLNLDGLIFIGGLSVNTKNKVRIKALNYRGCLSDIVFDRANLLDGAQKALGPAKTPSPYQIYGNVLFQCDLEDYRPVSFLTPQSFVKVTLPKLPQDNDTFSASFKFRTFHHEGIIFSRSAIKVKLNIRLHSGVLMYDVLAPNGSKAELRMGENLNDGEWHSVNASIVPPNVQLTLDDRTRSKFLNLTSLLLDFSNKSRLKIFAGRGAREYKFPGFVGCMLNLRIDSHKITARHLSKQKYSNGIDATKCATSNRCFPNPCINRGTCWQDWQSFYCDCSNTYFEGKRCELPIYKPTCEHYKSLGLKRDAHCLLDSDEDGPEGEYTALCNVTDPSRSYTVLQHNKETRVAVDSGSRINRQYIHKITYNAVSEAQITALIRQSKKCRQLIRFDCIKSKLLNSPSGPSHAFWRPFKSNKLQSYWGGAIPGSGACACGNKGTPSSCDNPSKLCNCDIRDNEWRTDEGYFTNKELLPVTELQFHEKSARSYFTLGALECWGRHGKNEDVHTSVVDLIDRVCHPVIEPPPPSTTTKKTIITTLTTMRICAANDPLNDCIYNYSTTLPTHPWIWPPMSTSTPDYGTGEADQQRKKDITVDNGLSMPAIVLISCAMIIMVLLLMRFVLPRIIVCVRTHSKRGEYIVPPAVAGTGYAGRLMPLVASKRGSGRARAQYRLEDGKLTNHETNNINASGGIKSYWV</sequence>
<dbReference type="InterPro" id="IPR000742">
    <property type="entry name" value="EGF"/>
</dbReference>
<organism evidence="8 9">
    <name type="scientific">Nematostella vectensis</name>
    <name type="common">Starlet sea anemone</name>
    <dbReference type="NCBI Taxonomy" id="45351"/>
    <lineage>
        <taxon>Eukaryota</taxon>
        <taxon>Metazoa</taxon>
        <taxon>Cnidaria</taxon>
        <taxon>Anthozoa</taxon>
        <taxon>Hexacorallia</taxon>
        <taxon>Actiniaria</taxon>
        <taxon>Edwardsiidae</taxon>
        <taxon>Nematostella</taxon>
    </lineage>
</organism>
<evidence type="ECO:0000256" key="2">
    <source>
        <dbReference type="ARBA" id="ARBA00023157"/>
    </source>
</evidence>
<keyword evidence="9" id="KW-1185">Reference proteome</keyword>
<name>A7SAQ7_NEMVE</name>
<comment type="similarity">
    <text evidence="1">Belongs to the EGF domain peptide family.</text>
</comment>
<dbReference type="Gene3D" id="2.10.25.10">
    <property type="entry name" value="Laminin"/>
    <property type="match status" value="1"/>
</dbReference>
<dbReference type="SMART" id="SM00282">
    <property type="entry name" value="LamG"/>
    <property type="match status" value="2"/>
</dbReference>
<feature type="domain" description="EGF-like" evidence="7">
    <location>
        <begin position="386"/>
        <end position="423"/>
    </location>
</feature>
<dbReference type="SUPFAM" id="SSF49899">
    <property type="entry name" value="Concanavalin A-like lectins/glucanases"/>
    <property type="match status" value="2"/>
</dbReference>
<keyword evidence="4" id="KW-0812">Transmembrane</keyword>